<dbReference type="InterPro" id="IPR009060">
    <property type="entry name" value="UBA-like_sf"/>
</dbReference>
<keyword evidence="1" id="KW-0812">Transmembrane</keyword>
<dbReference type="Proteomes" id="UP000006053">
    <property type="component" value="Chromosome"/>
</dbReference>
<evidence type="ECO:0008006" key="4">
    <source>
        <dbReference type="Google" id="ProtNLM"/>
    </source>
</evidence>
<dbReference type="AlphaFoldDB" id="I4A890"/>
<name>I4A890_DESDJ</name>
<dbReference type="KEGG" id="ddh:Desde_1779"/>
<sequence>MTPLEKVEKLCSMGNITFEEAKAALDAANGDLLDAIIYLEKQDKIHAPSSGGYYSSEKAVDAHVVSYQAKDWKKEHHSGDKENPFLSLFKDAWDFFLKLLRKGNENSFEVLKGTEVKGSFPITALVLLMIFAFWVTIPLMVIGLFFGFRYRFVGADIKATTINDAMDSAADAAENLKKSMDK</sequence>
<dbReference type="HOGENOM" id="CLU_115782_1_0_9"/>
<dbReference type="Gene3D" id="1.10.8.10">
    <property type="entry name" value="DNA helicase RuvA subunit, C-terminal domain"/>
    <property type="match status" value="1"/>
</dbReference>
<dbReference type="eggNOG" id="COG1308">
    <property type="taxonomic scope" value="Bacteria"/>
</dbReference>
<keyword evidence="1" id="KW-0472">Membrane</keyword>
<dbReference type="STRING" id="756499.Desde_1779"/>
<feature type="transmembrane region" description="Helical" evidence="1">
    <location>
        <begin position="122"/>
        <end position="148"/>
    </location>
</feature>
<evidence type="ECO:0000313" key="2">
    <source>
        <dbReference type="EMBL" id="AFM00175.1"/>
    </source>
</evidence>
<accession>I4A890</accession>
<dbReference type="CDD" id="cd14360">
    <property type="entry name" value="UBA_NAC_like_bac"/>
    <property type="match status" value="1"/>
</dbReference>
<gene>
    <name evidence="2" type="ordered locus">Desde_1779</name>
</gene>
<dbReference type="OrthoDB" id="3183239at2"/>
<keyword evidence="3" id="KW-1185">Reference proteome</keyword>
<dbReference type="RefSeq" id="WP_014793663.1">
    <property type="nucleotide sequence ID" value="NC_018017.1"/>
</dbReference>
<evidence type="ECO:0000313" key="3">
    <source>
        <dbReference type="Proteomes" id="UP000006053"/>
    </source>
</evidence>
<evidence type="ECO:0000256" key="1">
    <source>
        <dbReference type="SAM" id="Phobius"/>
    </source>
</evidence>
<organism evidence="2 3">
    <name type="scientific">Desulfitobacterium dehalogenans (strain ATCC 51507 / DSM 9161 / JW/IU-DC1)</name>
    <dbReference type="NCBI Taxonomy" id="756499"/>
    <lineage>
        <taxon>Bacteria</taxon>
        <taxon>Bacillati</taxon>
        <taxon>Bacillota</taxon>
        <taxon>Clostridia</taxon>
        <taxon>Eubacteriales</taxon>
        <taxon>Desulfitobacteriaceae</taxon>
        <taxon>Desulfitobacterium</taxon>
    </lineage>
</organism>
<reference evidence="3" key="1">
    <citation type="submission" date="2012-06" db="EMBL/GenBank/DDBJ databases">
        <title>Complete sequence of Desulfitobacterium dehalogenans ATCC 51507.</title>
        <authorList>
            <person name="Lucas S."/>
            <person name="Han J."/>
            <person name="Lapidus A."/>
            <person name="Cheng J.-F."/>
            <person name="Goodwin L."/>
            <person name="Pitluck S."/>
            <person name="Peters L."/>
            <person name="Ovchinnikova G."/>
            <person name="Teshima H."/>
            <person name="Detter J.C."/>
            <person name="Han C."/>
            <person name="Tapia R."/>
            <person name="Land M."/>
            <person name="Hauser L."/>
            <person name="Kyrpides N."/>
            <person name="Ivanova N."/>
            <person name="Pagani I."/>
            <person name="Kruse T."/>
            <person name="de Vos W.M."/>
            <person name="Smidt H."/>
            <person name="Woyke T."/>
        </authorList>
    </citation>
    <scope>NUCLEOTIDE SEQUENCE [LARGE SCALE GENOMIC DNA]</scope>
    <source>
        <strain evidence="3">ATCC 51507 / DSM 9161 / JW/IU-DC1</strain>
    </source>
</reference>
<protein>
    <recommendedName>
        <fullName evidence="4">Ubiquitin</fullName>
    </recommendedName>
</protein>
<dbReference type="SUPFAM" id="SSF46934">
    <property type="entry name" value="UBA-like"/>
    <property type="match status" value="1"/>
</dbReference>
<reference evidence="2 3" key="2">
    <citation type="journal article" date="2015" name="J. Bacteriol.">
        <title>Genomic, proteomic, and biochemical analysis of the organohalide respiratory pathway in Desulfitobacterium dehalogenans.</title>
        <authorList>
            <person name="Kruse T."/>
            <person name="van de Pas B.A."/>
            <person name="Atteia A."/>
            <person name="Krab K."/>
            <person name="Hagen W.R."/>
            <person name="Goodwin L."/>
            <person name="Chain P."/>
            <person name="Boeren S."/>
            <person name="Maphosa F."/>
            <person name="Schraa G."/>
            <person name="de Vos W.M."/>
            <person name="van der Oost J."/>
            <person name="Smidt H."/>
            <person name="Stams A.J."/>
        </authorList>
    </citation>
    <scope>NUCLEOTIDE SEQUENCE [LARGE SCALE GENOMIC DNA]</scope>
    <source>
        <strain evidence="3">ATCC 51507 / DSM 9161 / JW/IU-DC1</strain>
    </source>
</reference>
<proteinExistence type="predicted"/>
<dbReference type="EMBL" id="CP003348">
    <property type="protein sequence ID" value="AFM00175.1"/>
    <property type="molecule type" value="Genomic_DNA"/>
</dbReference>
<keyword evidence="1" id="KW-1133">Transmembrane helix</keyword>